<comment type="caution">
    <text evidence="1">The sequence shown here is derived from an EMBL/GenBank/DDBJ whole genome shotgun (WGS) entry which is preliminary data.</text>
</comment>
<dbReference type="Proteomes" id="UP001055811">
    <property type="component" value="Linkage Group LG05"/>
</dbReference>
<protein>
    <submittedName>
        <fullName evidence="1">Uncharacterized protein</fullName>
    </submittedName>
</protein>
<gene>
    <name evidence="1" type="ORF">L2E82_30683</name>
</gene>
<sequence>MIINAFIISVLILDEADRILDAGFKKEVNAIINFQFILKFERWMLMSHCSFLINRLWHRFYIQMFSKHTKGYIVSIRQDYTKDFTNKDLSKRFSLIN</sequence>
<proteinExistence type="predicted"/>
<evidence type="ECO:0000313" key="2">
    <source>
        <dbReference type="Proteomes" id="UP001055811"/>
    </source>
</evidence>
<organism evidence="1 2">
    <name type="scientific">Cichorium intybus</name>
    <name type="common">Chicory</name>
    <dbReference type="NCBI Taxonomy" id="13427"/>
    <lineage>
        <taxon>Eukaryota</taxon>
        <taxon>Viridiplantae</taxon>
        <taxon>Streptophyta</taxon>
        <taxon>Embryophyta</taxon>
        <taxon>Tracheophyta</taxon>
        <taxon>Spermatophyta</taxon>
        <taxon>Magnoliopsida</taxon>
        <taxon>eudicotyledons</taxon>
        <taxon>Gunneridae</taxon>
        <taxon>Pentapetalae</taxon>
        <taxon>asterids</taxon>
        <taxon>campanulids</taxon>
        <taxon>Asterales</taxon>
        <taxon>Asteraceae</taxon>
        <taxon>Cichorioideae</taxon>
        <taxon>Cichorieae</taxon>
        <taxon>Cichoriinae</taxon>
        <taxon>Cichorium</taxon>
    </lineage>
</organism>
<accession>A0ACB9D0Y4</accession>
<dbReference type="EMBL" id="CM042013">
    <property type="protein sequence ID" value="KAI3740257.1"/>
    <property type="molecule type" value="Genomic_DNA"/>
</dbReference>
<name>A0ACB9D0Y4_CICIN</name>
<keyword evidence="2" id="KW-1185">Reference proteome</keyword>
<reference evidence="1 2" key="2">
    <citation type="journal article" date="2022" name="Mol. Ecol. Resour.">
        <title>The genomes of chicory, endive, great burdock and yacon provide insights into Asteraceae paleo-polyploidization history and plant inulin production.</title>
        <authorList>
            <person name="Fan W."/>
            <person name="Wang S."/>
            <person name="Wang H."/>
            <person name="Wang A."/>
            <person name="Jiang F."/>
            <person name="Liu H."/>
            <person name="Zhao H."/>
            <person name="Xu D."/>
            <person name="Zhang Y."/>
        </authorList>
    </citation>
    <scope>NUCLEOTIDE SEQUENCE [LARGE SCALE GENOMIC DNA]</scope>
    <source>
        <strain evidence="2">cv. Punajuju</strain>
        <tissue evidence="1">Leaves</tissue>
    </source>
</reference>
<evidence type="ECO:0000313" key="1">
    <source>
        <dbReference type="EMBL" id="KAI3740257.1"/>
    </source>
</evidence>
<reference evidence="2" key="1">
    <citation type="journal article" date="2022" name="Mol. Ecol. Resour.">
        <title>The genomes of chicory, endive, great burdock and yacon provide insights into Asteraceae palaeo-polyploidization history and plant inulin production.</title>
        <authorList>
            <person name="Fan W."/>
            <person name="Wang S."/>
            <person name="Wang H."/>
            <person name="Wang A."/>
            <person name="Jiang F."/>
            <person name="Liu H."/>
            <person name="Zhao H."/>
            <person name="Xu D."/>
            <person name="Zhang Y."/>
        </authorList>
    </citation>
    <scope>NUCLEOTIDE SEQUENCE [LARGE SCALE GENOMIC DNA]</scope>
    <source>
        <strain evidence="2">cv. Punajuju</strain>
    </source>
</reference>